<dbReference type="EMBL" id="JALJOU010000004">
    <property type="protein sequence ID" value="KAK9843994.1"/>
    <property type="molecule type" value="Genomic_DNA"/>
</dbReference>
<protein>
    <submittedName>
        <fullName evidence="1">Uncharacterized protein</fullName>
    </submittedName>
</protein>
<dbReference type="AlphaFoldDB" id="A0AAW1SDM3"/>
<gene>
    <name evidence="1" type="ORF">WJX81_001317</name>
</gene>
<evidence type="ECO:0000313" key="1">
    <source>
        <dbReference type="EMBL" id="KAK9843994.1"/>
    </source>
</evidence>
<evidence type="ECO:0000313" key="2">
    <source>
        <dbReference type="Proteomes" id="UP001445335"/>
    </source>
</evidence>
<sequence length="166" mass="17502">MGRPARRKSLVEHPGDALLGRSVVADGSIFHQSPTQKFPGKVTGRPKARKDRVHVIFEGDDTEYWFPIDLVKTWLVDGGSADKTAAAATPGSAAAKLASAQRRRSGLSLLGWGRAADASPPAQHGSLTHRVSTALSPPGWPAVSAAHVGWGAGRMTCYGFLLAVLL</sequence>
<reference evidence="1 2" key="1">
    <citation type="journal article" date="2024" name="Nat. Commun.">
        <title>Phylogenomics reveals the evolutionary origins of lichenization in chlorophyte algae.</title>
        <authorList>
            <person name="Puginier C."/>
            <person name="Libourel C."/>
            <person name="Otte J."/>
            <person name="Skaloud P."/>
            <person name="Haon M."/>
            <person name="Grisel S."/>
            <person name="Petersen M."/>
            <person name="Berrin J.G."/>
            <person name="Delaux P.M."/>
            <person name="Dal Grande F."/>
            <person name="Keller J."/>
        </authorList>
    </citation>
    <scope>NUCLEOTIDE SEQUENCE [LARGE SCALE GENOMIC DNA]</scope>
    <source>
        <strain evidence="1 2">SAG 245.80</strain>
    </source>
</reference>
<accession>A0AAW1SDM3</accession>
<dbReference type="Proteomes" id="UP001445335">
    <property type="component" value="Unassembled WGS sequence"/>
</dbReference>
<comment type="caution">
    <text evidence="1">The sequence shown here is derived from an EMBL/GenBank/DDBJ whole genome shotgun (WGS) entry which is preliminary data.</text>
</comment>
<name>A0AAW1SDM3_9CHLO</name>
<organism evidence="1 2">
    <name type="scientific">Elliptochloris bilobata</name>
    <dbReference type="NCBI Taxonomy" id="381761"/>
    <lineage>
        <taxon>Eukaryota</taxon>
        <taxon>Viridiplantae</taxon>
        <taxon>Chlorophyta</taxon>
        <taxon>core chlorophytes</taxon>
        <taxon>Trebouxiophyceae</taxon>
        <taxon>Trebouxiophyceae incertae sedis</taxon>
        <taxon>Elliptochloris clade</taxon>
        <taxon>Elliptochloris</taxon>
    </lineage>
</organism>
<proteinExistence type="predicted"/>
<keyword evidence="2" id="KW-1185">Reference proteome</keyword>